<evidence type="ECO:0000313" key="2">
    <source>
        <dbReference type="Proteomes" id="UP000192445"/>
    </source>
</evidence>
<protein>
    <submittedName>
        <fullName evidence="1">Uncharacterized protein</fullName>
    </submittedName>
</protein>
<gene>
    <name evidence="1" type="ORF">B1H20_32725</name>
</gene>
<sequence>MYLVDASPQEGVVSRESVLVRLSSGCEVVAAWTLVNSTTRLAHARDGQVVARCDAWSYEPVSGIAPQRLNPVLEQVGFFPGETDEEQECPSSAALALEALEQGFGLAVDAEAVRGPLPTVMVPATAG</sequence>
<evidence type="ECO:0000313" key="1">
    <source>
        <dbReference type="EMBL" id="ARF65659.1"/>
    </source>
</evidence>
<dbReference type="Proteomes" id="UP000192445">
    <property type="component" value="Chromosome"/>
</dbReference>
<dbReference type="EMBL" id="CP020570">
    <property type="protein sequence ID" value="ARF65659.1"/>
    <property type="molecule type" value="Genomic_DNA"/>
</dbReference>
<name>A0A1V0UK75_STRVN</name>
<dbReference type="AlphaFoldDB" id="A0A1V0UK75"/>
<dbReference type="InterPro" id="IPR045592">
    <property type="entry name" value="DUF6461"/>
</dbReference>
<dbReference type="RefSeq" id="WP_030734695.1">
    <property type="nucleotide sequence ID" value="NZ_CP020570.1"/>
</dbReference>
<proteinExistence type="predicted"/>
<dbReference type="KEGG" id="svu:B1H20_32725"/>
<organism evidence="1 2">
    <name type="scientific">Streptomyces violaceoruber</name>
    <dbReference type="NCBI Taxonomy" id="1935"/>
    <lineage>
        <taxon>Bacteria</taxon>
        <taxon>Bacillati</taxon>
        <taxon>Actinomycetota</taxon>
        <taxon>Actinomycetes</taxon>
        <taxon>Kitasatosporales</taxon>
        <taxon>Streptomycetaceae</taxon>
        <taxon>Streptomyces</taxon>
        <taxon>Streptomyces violaceoruber group</taxon>
    </lineage>
</organism>
<accession>A0A1V0UK75</accession>
<dbReference type="OrthoDB" id="4276969at2"/>
<dbReference type="Pfam" id="PF20062">
    <property type="entry name" value="DUF6461"/>
    <property type="match status" value="1"/>
</dbReference>
<reference evidence="1 2" key="1">
    <citation type="submission" date="2017-03" db="EMBL/GenBank/DDBJ databases">
        <title>Complete Genome Sequence of a natural compounds producer, Streptomyces violaceus S21.</title>
        <authorList>
            <person name="Zhong C."/>
            <person name="Zhao Z."/>
            <person name="Fu J."/>
            <person name="Zong G."/>
            <person name="Qin R."/>
            <person name="Cao G."/>
        </authorList>
    </citation>
    <scope>NUCLEOTIDE SEQUENCE [LARGE SCALE GENOMIC DNA]</scope>
    <source>
        <strain evidence="1 2">S21</strain>
    </source>
</reference>